<evidence type="ECO:0000313" key="1">
    <source>
        <dbReference type="EMBL" id="CAB4174626.1"/>
    </source>
</evidence>
<accession>A0A6J5PWY4</accession>
<dbReference type="EMBL" id="LR796916">
    <property type="protein sequence ID" value="CAB4174626.1"/>
    <property type="molecule type" value="Genomic_DNA"/>
</dbReference>
<evidence type="ECO:0000313" key="2">
    <source>
        <dbReference type="EMBL" id="CAB4193120.1"/>
    </source>
</evidence>
<organism evidence="1">
    <name type="scientific">uncultured Caudovirales phage</name>
    <dbReference type="NCBI Taxonomy" id="2100421"/>
    <lineage>
        <taxon>Viruses</taxon>
        <taxon>Duplodnaviria</taxon>
        <taxon>Heunggongvirae</taxon>
        <taxon>Uroviricota</taxon>
        <taxon>Caudoviricetes</taxon>
        <taxon>Peduoviridae</taxon>
        <taxon>Maltschvirus</taxon>
        <taxon>Maltschvirus maltsch</taxon>
    </lineage>
</organism>
<dbReference type="EMBL" id="LR797195">
    <property type="protein sequence ID" value="CAB4193120.1"/>
    <property type="molecule type" value="Genomic_DNA"/>
</dbReference>
<gene>
    <name evidence="2" type="ORF">UFOVP1247_23</name>
    <name evidence="1" type="ORF">UFOVP970_63</name>
</gene>
<proteinExistence type="predicted"/>
<sequence length="117" mass="13131">MKAKSFNQFITEAYIDASGELQDFESPREDEPEFQIVDHANRIQEYLEESGAENVRGIVGDGVIEIKFKYSGSNCLLELNLDENNATLSIGRIIVYEDSADSFFDLLAADGLKFLNL</sequence>
<protein>
    <submittedName>
        <fullName evidence="1">Uncharacterized protein</fullName>
    </submittedName>
</protein>
<name>A0A6J5PWY4_9CAUD</name>
<reference evidence="1" key="1">
    <citation type="submission" date="2020-05" db="EMBL/GenBank/DDBJ databases">
        <authorList>
            <person name="Chiriac C."/>
            <person name="Salcher M."/>
            <person name="Ghai R."/>
            <person name="Kavagutti S V."/>
        </authorList>
    </citation>
    <scope>NUCLEOTIDE SEQUENCE</scope>
</reference>